<proteinExistence type="predicted"/>
<reference evidence="1 2" key="1">
    <citation type="submission" date="2017-03" db="EMBL/GenBank/DDBJ databases">
        <authorList>
            <person name="Afonso C.L."/>
            <person name="Miller P.J."/>
            <person name="Scott M.A."/>
            <person name="Spackman E."/>
            <person name="Goraichik I."/>
            <person name="Dimitrov K.M."/>
            <person name="Suarez D.L."/>
            <person name="Swayne D.E."/>
        </authorList>
    </citation>
    <scope>NUCLEOTIDE SEQUENCE [LARGE SCALE GENOMIC DNA]</scope>
    <source>
        <strain evidence="1 2">CIP 102111</strain>
    </source>
</reference>
<evidence type="ECO:0000313" key="2">
    <source>
        <dbReference type="Proteomes" id="UP000234333"/>
    </source>
</evidence>
<protein>
    <submittedName>
        <fullName evidence="1">Uncharacterized protein</fullName>
    </submittedName>
</protein>
<sequence length="252" mass="28362">MDIAEAANSLKTLFITQNLSLVAMLHPGAPILEWHRELTGAPRDADIPVDLMKRDTDEGVRFSALQAFEYVRELPSADVQKDLLAGPMLLGATKIGNLLIRHDLNRSERPLTQFARHFRNAAAHGDSWYFKGEEPKSPAYTRDVCLDQSLDGSRATFETVGPYEYVMFLDEIAAFAKQVTLEKAIKLVYQRRDGKNPAEIHVSLQQELESRGFKCSDQSVQWHIAQYTAQVYNGKLPEVNVAPQSYPLENSN</sequence>
<organism evidence="1 2">
    <name type="scientific">Brevibacterium casei CIP 102111</name>
    <dbReference type="NCBI Taxonomy" id="1255625"/>
    <lineage>
        <taxon>Bacteria</taxon>
        <taxon>Bacillati</taxon>
        <taxon>Actinomycetota</taxon>
        <taxon>Actinomycetes</taxon>
        <taxon>Micrococcales</taxon>
        <taxon>Brevibacteriaceae</taxon>
        <taxon>Brevibacterium</taxon>
    </lineage>
</organism>
<name>A0A2H1I391_9MICO</name>
<dbReference type="EMBL" id="FXZC01000002">
    <property type="protein sequence ID" value="SMX69645.1"/>
    <property type="molecule type" value="Genomic_DNA"/>
</dbReference>
<dbReference type="AlphaFoldDB" id="A0A2H1I391"/>
<dbReference type="Proteomes" id="UP000234333">
    <property type="component" value="Unassembled WGS sequence"/>
</dbReference>
<evidence type="ECO:0000313" key="1">
    <source>
        <dbReference type="EMBL" id="SMX69645.1"/>
    </source>
</evidence>
<accession>A0A2H1I391</accession>
<gene>
    <name evidence="1" type="ORF">BC102111_00775</name>
</gene>